<proteinExistence type="predicted"/>
<dbReference type="AlphaFoldDB" id="A0A512L8B3"/>
<evidence type="ECO:0000313" key="2">
    <source>
        <dbReference type="Proteomes" id="UP000321337"/>
    </source>
</evidence>
<dbReference type="Proteomes" id="UP000321337">
    <property type="component" value="Unassembled WGS sequence"/>
</dbReference>
<evidence type="ECO:0000313" key="1">
    <source>
        <dbReference type="EMBL" id="GEP30724.1"/>
    </source>
</evidence>
<organism evidence="1 2">
    <name type="scientific">Sulfuriferula plumbiphila</name>
    <dbReference type="NCBI Taxonomy" id="171865"/>
    <lineage>
        <taxon>Bacteria</taxon>
        <taxon>Pseudomonadati</taxon>
        <taxon>Pseudomonadota</taxon>
        <taxon>Betaproteobacteria</taxon>
        <taxon>Nitrosomonadales</taxon>
        <taxon>Sulfuricellaceae</taxon>
        <taxon>Sulfuriferula</taxon>
    </lineage>
</organism>
<dbReference type="EMBL" id="BKAD01000018">
    <property type="protein sequence ID" value="GEP30724.1"/>
    <property type="molecule type" value="Genomic_DNA"/>
</dbReference>
<keyword evidence="2" id="KW-1185">Reference proteome</keyword>
<accession>A0A512L8B3</accession>
<name>A0A512L8B3_9PROT</name>
<sequence length="62" mass="7152">MRDEAAENDESYKQEMKNQNRVCEKPIGHLDMEICLACPTVINQTSPFLYACRENRSHGHAK</sequence>
<gene>
    <name evidence="1" type="ORF">TPL01_18620</name>
</gene>
<comment type="caution">
    <text evidence="1">The sequence shown here is derived from an EMBL/GenBank/DDBJ whole genome shotgun (WGS) entry which is preliminary data.</text>
</comment>
<protein>
    <submittedName>
        <fullName evidence="1">Uncharacterized protein</fullName>
    </submittedName>
</protein>
<reference evidence="1 2" key="1">
    <citation type="submission" date="2019-07" db="EMBL/GenBank/DDBJ databases">
        <title>Whole genome shotgun sequence of Thiobacillus plumbophilus NBRC 107929.</title>
        <authorList>
            <person name="Hosoyama A."/>
            <person name="Uohara A."/>
            <person name="Ohji S."/>
            <person name="Ichikawa N."/>
        </authorList>
    </citation>
    <scope>NUCLEOTIDE SEQUENCE [LARGE SCALE GENOMIC DNA]</scope>
    <source>
        <strain evidence="1 2">NBRC 107929</strain>
    </source>
</reference>